<accession>A0A291N085</accession>
<dbReference type="GeneID" id="57777684"/>
<dbReference type="RefSeq" id="WP_097383887.1">
    <property type="nucleotide sequence ID" value="NZ_CP023741.1"/>
</dbReference>
<evidence type="ECO:0000313" key="2">
    <source>
        <dbReference type="Proteomes" id="UP000219422"/>
    </source>
</evidence>
<gene>
    <name evidence="1" type="ORF">A6768_12680</name>
</gene>
<dbReference type="Proteomes" id="UP000219422">
    <property type="component" value="Chromosome"/>
</dbReference>
<proteinExistence type="predicted"/>
<name>A0A291N085_SPHYA</name>
<dbReference type="AlphaFoldDB" id="A0A291N085"/>
<sequence>MTSSAQAQFPGKDKLPVVAKTCRVSARVLAVAAMMKIVMPSGFMPIVTNSQILVGICPGIVSMAG</sequence>
<evidence type="ECO:0000313" key="1">
    <source>
        <dbReference type="EMBL" id="ATI80762.1"/>
    </source>
</evidence>
<organism evidence="1 2">
    <name type="scientific">Sphingobium yanoikuyae</name>
    <name type="common">Sphingomonas yanoikuyae</name>
    <dbReference type="NCBI Taxonomy" id="13690"/>
    <lineage>
        <taxon>Bacteria</taxon>
        <taxon>Pseudomonadati</taxon>
        <taxon>Pseudomonadota</taxon>
        <taxon>Alphaproteobacteria</taxon>
        <taxon>Sphingomonadales</taxon>
        <taxon>Sphingomonadaceae</taxon>
        <taxon>Sphingobium</taxon>
    </lineage>
</organism>
<dbReference type="EMBL" id="CP023741">
    <property type="protein sequence ID" value="ATI80762.1"/>
    <property type="molecule type" value="Genomic_DNA"/>
</dbReference>
<protein>
    <submittedName>
        <fullName evidence="1">Uncharacterized protein</fullName>
    </submittedName>
</protein>
<reference evidence="1 2" key="1">
    <citation type="submission" date="2017-10" db="EMBL/GenBank/DDBJ databases">
        <title>Sphingobium yanoikuyae S72.</title>
        <authorList>
            <person name="Sanchez E."/>
            <person name="Bustos P."/>
            <person name="Mendoza P."/>
            <person name="Guo X."/>
            <person name="Mendoza A."/>
        </authorList>
    </citation>
    <scope>NUCLEOTIDE SEQUENCE [LARGE SCALE GENOMIC DNA]</scope>
    <source>
        <strain evidence="1 2">S72</strain>
    </source>
</reference>
<dbReference type="KEGG" id="sya:A6768_12680"/>